<feature type="domain" description="FAD-binding" evidence="7">
    <location>
        <begin position="8"/>
        <end position="367"/>
    </location>
</feature>
<dbReference type="PRINTS" id="PR00420">
    <property type="entry name" value="RNGMNOXGNASE"/>
</dbReference>
<keyword evidence="4" id="KW-0274">FAD</keyword>
<dbReference type="FunFam" id="3.50.50.60:FF:000153">
    <property type="entry name" value="Salicylate hydroxylase, putative"/>
    <property type="match status" value="1"/>
</dbReference>
<dbReference type="InterPro" id="IPR002938">
    <property type="entry name" value="FAD-bd"/>
</dbReference>
<dbReference type="AlphaFoldDB" id="A0A2S4KW38"/>
<dbReference type="STRING" id="94208.A0A2S4KW38"/>
<keyword evidence="9" id="KW-1185">Reference proteome</keyword>
<comment type="caution">
    <text evidence="8">The sequence shown here is derived from an EMBL/GenBank/DDBJ whole genome shotgun (WGS) entry which is preliminary data.</text>
</comment>
<protein>
    <recommendedName>
        <fullName evidence="7">FAD-binding domain-containing protein</fullName>
    </recommendedName>
</protein>
<dbReference type="PANTHER" id="PTHR46720:SF3">
    <property type="entry name" value="FAD-BINDING DOMAIN-CONTAINING PROTEIN-RELATED"/>
    <property type="match status" value="1"/>
</dbReference>
<reference evidence="8 9" key="1">
    <citation type="submission" date="2018-01" db="EMBL/GenBank/DDBJ databases">
        <title>Harnessing the power of phylogenomics to disentangle the directionality and signatures of interkingdom host jumping in the parasitic fungal genus Tolypocladium.</title>
        <authorList>
            <person name="Quandt C.A."/>
            <person name="Patterson W."/>
            <person name="Spatafora J.W."/>
        </authorList>
    </citation>
    <scope>NUCLEOTIDE SEQUENCE [LARGE SCALE GENOMIC DNA]</scope>
    <source>
        <strain evidence="8 9">NRBC 100945</strain>
    </source>
</reference>
<keyword evidence="5" id="KW-0560">Oxidoreductase</keyword>
<dbReference type="GO" id="GO:0044550">
    <property type="term" value="P:secondary metabolite biosynthetic process"/>
    <property type="evidence" value="ECO:0007669"/>
    <property type="project" value="UniProtKB-ARBA"/>
</dbReference>
<dbReference type="SUPFAM" id="SSF54373">
    <property type="entry name" value="FAD-linked reductases, C-terminal domain"/>
    <property type="match status" value="1"/>
</dbReference>
<dbReference type="Pfam" id="PF01494">
    <property type="entry name" value="FAD_binding_3"/>
    <property type="match status" value="1"/>
</dbReference>
<comment type="similarity">
    <text evidence="2">Belongs to the paxM FAD-dependent monooxygenase family.</text>
</comment>
<name>A0A2S4KW38_9HYPO</name>
<proteinExistence type="inferred from homology"/>
<dbReference type="PANTHER" id="PTHR46720">
    <property type="entry name" value="HYDROXYLASE, PUTATIVE (AFU_ORTHOLOGUE AFUA_3G01460)-RELATED"/>
    <property type="match status" value="1"/>
</dbReference>
<dbReference type="Gene3D" id="3.50.50.60">
    <property type="entry name" value="FAD/NAD(P)-binding domain"/>
    <property type="match status" value="1"/>
</dbReference>
<dbReference type="SUPFAM" id="SSF51905">
    <property type="entry name" value="FAD/NAD(P)-binding domain"/>
    <property type="match status" value="1"/>
</dbReference>
<evidence type="ECO:0000256" key="6">
    <source>
        <dbReference type="ARBA" id="ARBA00023033"/>
    </source>
</evidence>
<dbReference type="EMBL" id="PKSG01000528">
    <property type="protein sequence ID" value="POR34381.1"/>
    <property type="molecule type" value="Genomic_DNA"/>
</dbReference>
<evidence type="ECO:0000313" key="9">
    <source>
        <dbReference type="Proteomes" id="UP000237481"/>
    </source>
</evidence>
<accession>A0A2S4KW38</accession>
<evidence type="ECO:0000313" key="8">
    <source>
        <dbReference type="EMBL" id="POR34381.1"/>
    </source>
</evidence>
<dbReference type="GO" id="GO:0004497">
    <property type="term" value="F:monooxygenase activity"/>
    <property type="evidence" value="ECO:0007669"/>
    <property type="project" value="UniProtKB-KW"/>
</dbReference>
<evidence type="ECO:0000256" key="5">
    <source>
        <dbReference type="ARBA" id="ARBA00023002"/>
    </source>
</evidence>
<dbReference type="OrthoDB" id="417877at2759"/>
<evidence type="ECO:0000256" key="4">
    <source>
        <dbReference type="ARBA" id="ARBA00022827"/>
    </source>
</evidence>
<evidence type="ECO:0000256" key="1">
    <source>
        <dbReference type="ARBA" id="ARBA00001974"/>
    </source>
</evidence>
<dbReference type="InterPro" id="IPR051104">
    <property type="entry name" value="FAD_monoxygenase"/>
</dbReference>
<keyword evidence="6" id="KW-0503">Monooxygenase</keyword>
<dbReference type="GO" id="GO:0071949">
    <property type="term" value="F:FAD binding"/>
    <property type="evidence" value="ECO:0007669"/>
    <property type="project" value="InterPro"/>
</dbReference>
<comment type="cofactor">
    <cofactor evidence="1">
        <name>FAD</name>
        <dbReference type="ChEBI" id="CHEBI:57692"/>
    </cofactor>
</comment>
<dbReference type="InterPro" id="IPR036188">
    <property type="entry name" value="FAD/NAD-bd_sf"/>
</dbReference>
<evidence type="ECO:0000256" key="3">
    <source>
        <dbReference type="ARBA" id="ARBA00022630"/>
    </source>
</evidence>
<evidence type="ECO:0000256" key="2">
    <source>
        <dbReference type="ARBA" id="ARBA00007992"/>
    </source>
</evidence>
<keyword evidence="3" id="KW-0285">Flavoprotein</keyword>
<evidence type="ECO:0000259" key="7">
    <source>
        <dbReference type="Pfam" id="PF01494"/>
    </source>
</evidence>
<sequence>MSSTKNFSVAIVGGGIAGLTLAIALHHRGIPVMVYERAARFGEIGAGVSFTPNAVRAMQCCHPGIHDAFERACTRNGWPSKQDVWFDFVDGTDSVTRFSIRSSLGQNGVHRAHFLDHLVKLLPSDKAVFGKCLEEISDNSEGKVVMKFRDGTVAYADVVVGCDGIKSRVRQHVVGPGHPSAFPSYTHKYAYRAMVPMEKAIQAIGEEKARNACMHMGHGGHVLTFPVDHGKRLNIVAFHTSSADWDDYERTTKIASREDAFRDFSSFGSDIGSLLKLVDPQLSVWAIFDLGDNPVPTFYKGRVCISGDAAHATSPHHGAGAGFCIEDSFVLAELLADPCVRGPQDLQPALAAFDQNRRQRSQWLVQSSRWIGDCYEWQAKGIEGDLDKIEAEINERNGIIANFDIQQASSEARRELQSSLTGSTPQPLL</sequence>
<organism evidence="8 9">
    <name type="scientific">Tolypocladium paradoxum</name>
    <dbReference type="NCBI Taxonomy" id="94208"/>
    <lineage>
        <taxon>Eukaryota</taxon>
        <taxon>Fungi</taxon>
        <taxon>Dikarya</taxon>
        <taxon>Ascomycota</taxon>
        <taxon>Pezizomycotina</taxon>
        <taxon>Sordariomycetes</taxon>
        <taxon>Hypocreomycetidae</taxon>
        <taxon>Hypocreales</taxon>
        <taxon>Ophiocordycipitaceae</taxon>
        <taxon>Tolypocladium</taxon>
    </lineage>
</organism>
<dbReference type="Proteomes" id="UP000237481">
    <property type="component" value="Unassembled WGS sequence"/>
</dbReference>
<gene>
    <name evidence="8" type="ORF">TPAR_05448</name>
</gene>